<dbReference type="InterPro" id="IPR003591">
    <property type="entry name" value="Leu-rich_rpt_typical-subtyp"/>
</dbReference>
<dbReference type="PRINTS" id="PR01537">
    <property type="entry name" value="INTRLKN1R1F"/>
</dbReference>
<dbReference type="GO" id="GO:0007165">
    <property type="term" value="P:signal transduction"/>
    <property type="evidence" value="ECO:0007669"/>
    <property type="project" value="InterPro"/>
</dbReference>
<evidence type="ECO:0000313" key="14">
    <source>
        <dbReference type="EMBL" id="CAG9790723.1"/>
    </source>
</evidence>
<reference evidence="14" key="1">
    <citation type="submission" date="2021-12" db="EMBL/GenBank/DDBJ databases">
        <authorList>
            <person name="King R."/>
        </authorList>
    </citation>
    <scope>NUCLEOTIDE SEQUENCE</scope>
</reference>
<dbReference type="Gene3D" id="3.40.50.10140">
    <property type="entry name" value="Toll/interleukin-1 receptor homology (TIR) domain"/>
    <property type="match status" value="1"/>
</dbReference>
<evidence type="ECO:0000313" key="15">
    <source>
        <dbReference type="Proteomes" id="UP001153714"/>
    </source>
</evidence>
<sequence length="997" mass="111164">MAALLALAWLALARGAGAGAGAGAGWCPPACACAIVEWEQDYQCGGVHVRALTNDFAKITCKDVKDLCAEMPTIGISSNDTLNSVSLSGCPVPDAFACLLRRLGATDALKVTLMAPAGALTSRHVEGLRNTTMLVLMKAADQTRVPYDVLTALPALRDFRLRGAKLQLPTDESSDLDESSEFPAHPSLQFVELSSDLIEEVPPAAFTRLRGVPQLHLWDNRISGIHNDSFIGMESLEELDLSRNPLKWLSPGVFSHTPKLKVLTLVATKLEEIPTGAITGLQAMEEIMIKFGSNQMTFGDRALADLPSLKKLTIDRCKTSPLPSALLHGDVKLQELVVTGSGVQGIPKGFFDGLVNLQVLDLKDNAIRVLDSDVFRPLRALQRLNLNGNRIEVLPAQLFAGLRRLISFSADANQMRSIADDAFQGAVNLQTLSLAQNRLTLSNQETEDAGYMQVERYSPFSSLSRLRVLSLSHNQMARVCHDWQFLLIQELRVLDLRYNNYTTLTREDVQFLNANITIDMRQNKIETIDVSEAPTWLSLEETPKNTSSVMLLDENPFKCDCQLYTFVRRLRGSRRLVAEPNLYPGNATCSSPPHLKGYLVRDLTPDLLICPLRDEDCPENCICNVRPATESLELNCDVEPKKYPAPDEFGLTKMYLTLRRPPKNLETLPDYVVFLNLSGTGLTEVSGVPESVKQLDLSNNLLRHPPAELIRDISVYLQGNPFVCDCSHVESVNLLQINMVKIPDFGNVTCIGGESPWRINTARLCDVQRAIILGGALAAFGVIIAVAAALAYKYSLQIRVFLFSKGWCLKMLKEEELDHNMEYDAFVSFSQKDARWVAEELVPKLEGERNLRLCVHYRDWLVGDMIPAQIARSVEQSRRTIIVLSKNFLESSWALLEFRAAHLRSQRERKARVLVVVLEDLPSENDMDAELRAYLSTNTYLKWGDPWFWEKLIYALPHRRSKLVLDKSRGGALQTRLTADGKIFNGSLKVDDELTKY</sequence>
<comment type="subcellular location">
    <subcellularLocation>
        <location evidence="1">Membrane</location>
        <topology evidence="1">Single-pass type I membrane protein</topology>
    </subcellularLocation>
</comment>
<organism evidence="14 15">
    <name type="scientific">Diatraea saccharalis</name>
    <name type="common">sugarcane borer</name>
    <dbReference type="NCBI Taxonomy" id="40085"/>
    <lineage>
        <taxon>Eukaryota</taxon>
        <taxon>Metazoa</taxon>
        <taxon>Ecdysozoa</taxon>
        <taxon>Arthropoda</taxon>
        <taxon>Hexapoda</taxon>
        <taxon>Insecta</taxon>
        <taxon>Pterygota</taxon>
        <taxon>Neoptera</taxon>
        <taxon>Endopterygota</taxon>
        <taxon>Lepidoptera</taxon>
        <taxon>Glossata</taxon>
        <taxon>Ditrysia</taxon>
        <taxon>Pyraloidea</taxon>
        <taxon>Crambidae</taxon>
        <taxon>Crambinae</taxon>
        <taxon>Diatraea</taxon>
    </lineage>
</organism>
<feature type="transmembrane region" description="Helical" evidence="11">
    <location>
        <begin position="770"/>
        <end position="792"/>
    </location>
</feature>
<evidence type="ECO:0000256" key="6">
    <source>
        <dbReference type="ARBA" id="ARBA00022737"/>
    </source>
</evidence>
<dbReference type="AlphaFoldDB" id="A0A9N9WGE1"/>
<dbReference type="SMART" id="SM00082">
    <property type="entry name" value="LRRCT"/>
    <property type="match status" value="2"/>
</dbReference>
<keyword evidence="10" id="KW-0325">Glycoprotein</keyword>
<dbReference type="SMART" id="SM00255">
    <property type="entry name" value="TIR"/>
    <property type="match status" value="1"/>
</dbReference>
<gene>
    <name evidence="14" type="ORF">DIATSA_LOCUS8384</name>
</gene>
<dbReference type="GO" id="GO:0005886">
    <property type="term" value="C:plasma membrane"/>
    <property type="evidence" value="ECO:0007669"/>
    <property type="project" value="TreeGrafter"/>
</dbReference>
<feature type="domain" description="TIR" evidence="13">
    <location>
        <begin position="821"/>
        <end position="956"/>
    </location>
</feature>
<keyword evidence="6" id="KW-0677">Repeat</keyword>
<dbReference type="SUPFAM" id="SSF52200">
    <property type="entry name" value="Toll/Interleukin receptor TIR domain"/>
    <property type="match status" value="1"/>
</dbReference>
<evidence type="ECO:0000256" key="12">
    <source>
        <dbReference type="SAM" id="SignalP"/>
    </source>
</evidence>
<evidence type="ECO:0000256" key="7">
    <source>
        <dbReference type="ARBA" id="ARBA00022989"/>
    </source>
</evidence>
<evidence type="ECO:0000256" key="8">
    <source>
        <dbReference type="ARBA" id="ARBA00023136"/>
    </source>
</evidence>
<dbReference type="Gene3D" id="3.80.10.10">
    <property type="entry name" value="Ribonuclease Inhibitor"/>
    <property type="match status" value="3"/>
</dbReference>
<evidence type="ECO:0000256" key="2">
    <source>
        <dbReference type="ARBA" id="ARBA00009634"/>
    </source>
</evidence>
<dbReference type="Pfam" id="PF01582">
    <property type="entry name" value="TIR"/>
    <property type="match status" value="1"/>
</dbReference>
<keyword evidence="7 11" id="KW-1133">Transmembrane helix</keyword>
<dbReference type="EMBL" id="OU893354">
    <property type="protein sequence ID" value="CAG9790723.1"/>
    <property type="molecule type" value="Genomic_DNA"/>
</dbReference>
<dbReference type="PROSITE" id="PS50104">
    <property type="entry name" value="TIR"/>
    <property type="match status" value="1"/>
</dbReference>
<protein>
    <recommendedName>
        <fullName evidence="13">TIR domain-containing protein</fullName>
    </recommendedName>
</protein>
<evidence type="ECO:0000256" key="11">
    <source>
        <dbReference type="SAM" id="Phobius"/>
    </source>
</evidence>
<dbReference type="InterPro" id="IPR035897">
    <property type="entry name" value="Toll_tir_struct_dom_sf"/>
</dbReference>
<dbReference type="Pfam" id="PF01463">
    <property type="entry name" value="LRRCT"/>
    <property type="match status" value="1"/>
</dbReference>
<keyword evidence="4 11" id="KW-0812">Transmembrane</keyword>
<accession>A0A9N9WGE1</accession>
<keyword evidence="8 11" id="KW-0472">Membrane</keyword>
<dbReference type="InterPro" id="IPR000157">
    <property type="entry name" value="TIR_dom"/>
</dbReference>
<evidence type="ECO:0000256" key="1">
    <source>
        <dbReference type="ARBA" id="ARBA00004479"/>
    </source>
</evidence>
<keyword evidence="15" id="KW-1185">Reference proteome</keyword>
<dbReference type="SUPFAM" id="SSF52058">
    <property type="entry name" value="L domain-like"/>
    <property type="match status" value="2"/>
</dbReference>
<keyword evidence="9" id="KW-0675">Receptor</keyword>
<proteinExistence type="inferred from homology"/>
<dbReference type="InterPro" id="IPR001611">
    <property type="entry name" value="Leu-rich_rpt"/>
</dbReference>
<evidence type="ECO:0000256" key="9">
    <source>
        <dbReference type="ARBA" id="ARBA00023170"/>
    </source>
</evidence>
<evidence type="ECO:0000256" key="5">
    <source>
        <dbReference type="ARBA" id="ARBA00022729"/>
    </source>
</evidence>
<name>A0A9N9WGE1_9NEOP</name>
<reference evidence="14" key="2">
    <citation type="submission" date="2022-10" db="EMBL/GenBank/DDBJ databases">
        <authorList>
            <consortium name="ENA_rothamsted_submissions"/>
            <consortium name="culmorum"/>
            <person name="King R."/>
        </authorList>
    </citation>
    <scope>NUCLEOTIDE SEQUENCE</scope>
</reference>
<feature type="chain" id="PRO_5040373665" description="TIR domain-containing protein" evidence="12">
    <location>
        <begin position="19"/>
        <end position="997"/>
    </location>
</feature>
<dbReference type="PANTHER" id="PTHR24365">
    <property type="entry name" value="TOLL-LIKE RECEPTOR"/>
    <property type="match status" value="1"/>
</dbReference>
<feature type="signal peptide" evidence="12">
    <location>
        <begin position="1"/>
        <end position="18"/>
    </location>
</feature>
<evidence type="ECO:0000256" key="10">
    <source>
        <dbReference type="ARBA" id="ARBA00023180"/>
    </source>
</evidence>
<dbReference type="SMART" id="SM00369">
    <property type="entry name" value="LRR_TYP"/>
    <property type="match status" value="10"/>
</dbReference>
<dbReference type="GO" id="GO:0038023">
    <property type="term" value="F:signaling receptor activity"/>
    <property type="evidence" value="ECO:0007669"/>
    <property type="project" value="TreeGrafter"/>
</dbReference>
<dbReference type="PANTHER" id="PTHR24365:SF541">
    <property type="entry name" value="PROTEIN TOLL-RELATED"/>
    <property type="match status" value="1"/>
</dbReference>
<dbReference type="InterPro" id="IPR000483">
    <property type="entry name" value="Cys-rich_flank_reg_C"/>
</dbReference>
<evidence type="ECO:0000256" key="4">
    <source>
        <dbReference type="ARBA" id="ARBA00022692"/>
    </source>
</evidence>
<keyword evidence="5 12" id="KW-0732">Signal</keyword>
<keyword evidence="3" id="KW-0433">Leucine-rich repeat</keyword>
<evidence type="ECO:0000256" key="3">
    <source>
        <dbReference type="ARBA" id="ARBA00022614"/>
    </source>
</evidence>
<dbReference type="PROSITE" id="PS51450">
    <property type="entry name" value="LRR"/>
    <property type="match status" value="1"/>
</dbReference>
<evidence type="ECO:0000259" key="13">
    <source>
        <dbReference type="PROSITE" id="PS50104"/>
    </source>
</evidence>
<dbReference type="FunFam" id="3.40.50.10140:FF:000026">
    <property type="entry name" value="Toll-like receptor 2"/>
    <property type="match status" value="1"/>
</dbReference>
<comment type="similarity">
    <text evidence="2">Belongs to the Toll-like receptor family.</text>
</comment>
<dbReference type="Proteomes" id="UP001153714">
    <property type="component" value="Chromosome 23"/>
</dbReference>
<dbReference type="OrthoDB" id="1421090at2759"/>
<dbReference type="InterPro" id="IPR032675">
    <property type="entry name" value="LRR_dom_sf"/>
</dbReference>
<dbReference type="Pfam" id="PF13855">
    <property type="entry name" value="LRR_8"/>
    <property type="match status" value="2"/>
</dbReference>